<dbReference type="Pfam" id="PF03659">
    <property type="entry name" value="Glyco_hydro_71"/>
    <property type="match status" value="1"/>
</dbReference>
<proteinExistence type="predicted"/>
<protein>
    <submittedName>
        <fullName evidence="2">Mutanase</fullName>
    </submittedName>
</protein>
<dbReference type="AlphaFoldDB" id="A0AAN7AGA9"/>
<evidence type="ECO:0000313" key="2">
    <source>
        <dbReference type="EMBL" id="KAK4187536.1"/>
    </source>
</evidence>
<accession>A0AAN7AGA9</accession>
<evidence type="ECO:0000313" key="3">
    <source>
        <dbReference type="Proteomes" id="UP001302126"/>
    </source>
</evidence>
<organism evidence="2 3">
    <name type="scientific">Podospora australis</name>
    <dbReference type="NCBI Taxonomy" id="1536484"/>
    <lineage>
        <taxon>Eukaryota</taxon>
        <taxon>Fungi</taxon>
        <taxon>Dikarya</taxon>
        <taxon>Ascomycota</taxon>
        <taxon>Pezizomycotina</taxon>
        <taxon>Sordariomycetes</taxon>
        <taxon>Sordariomycetidae</taxon>
        <taxon>Sordariales</taxon>
        <taxon>Podosporaceae</taxon>
        <taxon>Podospora</taxon>
    </lineage>
</organism>
<dbReference type="EMBL" id="MU864401">
    <property type="protein sequence ID" value="KAK4187536.1"/>
    <property type="molecule type" value="Genomic_DNA"/>
</dbReference>
<sequence length="631" mass="68709">MKFLFALATAMLAPCYVQAQAAFAHFMVGNTWGFTLQDWENNMNQAKAAKIDAFALNLAANWQRQDQAFNLAFKAAENTGFKAFFSFDYAGNGPWAASEVLRLVQQYKNNGSYYKSNNKPLVSTFEGPDHANDWISIKQTTNCLFIPDWSSWGPQGALAAGNGVADGLFNWNSWAYGPNPLATYGDYAYVDALATAGNKLYMMAISPWFFTNLPNWGKNWAWKGDEVWHDRWNHIFHIKPAFIQIISWNDWGESHYIAPLDNTQWGLFEPGNGNAPFNYVDAMPHDGWRTHLPFLIDTYKNLNPTVGQESVVVWYRKSLGRNCGTGGTTGNTASQMQLEYHPADVLSDNIFVMALLGRNAQLAINTVGNTKAWDYIPDGNVGIYFAKIPMSQVISNGGQVHVIVTPPTNPITVQPTQLISGTGCPNSVTNWNPIVAVAAGAASTARAPATLANQVCIKGIAVANEPGFNTLCQFTCQYDYCPPGACVCTQTGRAKTRPPETGQPGYPVNGDPNYSGLCQFAHRFGFFPTSLCTTTPTTPTPAPFSPFTPPVCRNGTSLPSTSPSYDGLCSYACNFAYCPINVCQCTETGPQHPAPPQTVGGSWKGNGSNDAGLCNFACRRGSYCPAPCIPA</sequence>
<dbReference type="GO" id="GO:0051118">
    <property type="term" value="F:glucan endo-1,3-alpha-glucosidase activity"/>
    <property type="evidence" value="ECO:0007669"/>
    <property type="project" value="InterPro"/>
</dbReference>
<dbReference type="CDD" id="cd11577">
    <property type="entry name" value="GH71"/>
    <property type="match status" value="1"/>
</dbReference>
<gene>
    <name evidence="2" type="ORF">QBC35DRAFT_498534</name>
</gene>
<dbReference type="Gene3D" id="3.20.20.80">
    <property type="entry name" value="Glycosidases"/>
    <property type="match status" value="1"/>
</dbReference>
<feature type="signal peptide" evidence="1">
    <location>
        <begin position="1"/>
        <end position="19"/>
    </location>
</feature>
<evidence type="ECO:0000256" key="1">
    <source>
        <dbReference type="SAM" id="SignalP"/>
    </source>
</evidence>
<reference evidence="2" key="1">
    <citation type="journal article" date="2023" name="Mol. Phylogenet. Evol.">
        <title>Genome-scale phylogeny and comparative genomics of the fungal order Sordariales.</title>
        <authorList>
            <person name="Hensen N."/>
            <person name="Bonometti L."/>
            <person name="Westerberg I."/>
            <person name="Brannstrom I.O."/>
            <person name="Guillou S."/>
            <person name="Cros-Aarteil S."/>
            <person name="Calhoun S."/>
            <person name="Haridas S."/>
            <person name="Kuo A."/>
            <person name="Mondo S."/>
            <person name="Pangilinan J."/>
            <person name="Riley R."/>
            <person name="LaButti K."/>
            <person name="Andreopoulos B."/>
            <person name="Lipzen A."/>
            <person name="Chen C."/>
            <person name="Yan M."/>
            <person name="Daum C."/>
            <person name="Ng V."/>
            <person name="Clum A."/>
            <person name="Steindorff A."/>
            <person name="Ohm R.A."/>
            <person name="Martin F."/>
            <person name="Silar P."/>
            <person name="Natvig D.O."/>
            <person name="Lalanne C."/>
            <person name="Gautier V."/>
            <person name="Ament-Velasquez S.L."/>
            <person name="Kruys A."/>
            <person name="Hutchinson M.I."/>
            <person name="Powell A.J."/>
            <person name="Barry K."/>
            <person name="Miller A.N."/>
            <person name="Grigoriev I.V."/>
            <person name="Debuchy R."/>
            <person name="Gladieux P."/>
            <person name="Hiltunen Thoren M."/>
            <person name="Johannesson H."/>
        </authorList>
    </citation>
    <scope>NUCLEOTIDE SEQUENCE</scope>
    <source>
        <strain evidence="2">PSN309</strain>
    </source>
</reference>
<dbReference type="InterPro" id="IPR005197">
    <property type="entry name" value="Glyco_hydro_71"/>
</dbReference>
<dbReference type="Proteomes" id="UP001302126">
    <property type="component" value="Unassembled WGS sequence"/>
</dbReference>
<feature type="chain" id="PRO_5042953571" evidence="1">
    <location>
        <begin position="20"/>
        <end position="631"/>
    </location>
</feature>
<keyword evidence="3" id="KW-1185">Reference proteome</keyword>
<reference evidence="2" key="2">
    <citation type="submission" date="2023-05" db="EMBL/GenBank/DDBJ databases">
        <authorList>
            <consortium name="Lawrence Berkeley National Laboratory"/>
            <person name="Steindorff A."/>
            <person name="Hensen N."/>
            <person name="Bonometti L."/>
            <person name="Westerberg I."/>
            <person name="Brannstrom I.O."/>
            <person name="Guillou S."/>
            <person name="Cros-Aarteil S."/>
            <person name="Calhoun S."/>
            <person name="Haridas S."/>
            <person name="Kuo A."/>
            <person name="Mondo S."/>
            <person name="Pangilinan J."/>
            <person name="Riley R."/>
            <person name="Labutti K."/>
            <person name="Andreopoulos B."/>
            <person name="Lipzen A."/>
            <person name="Chen C."/>
            <person name="Yanf M."/>
            <person name="Daum C."/>
            <person name="Ng V."/>
            <person name="Clum A."/>
            <person name="Ohm R."/>
            <person name="Martin F."/>
            <person name="Silar P."/>
            <person name="Natvig D."/>
            <person name="Lalanne C."/>
            <person name="Gautier V."/>
            <person name="Ament-Velasquez S.L."/>
            <person name="Kruys A."/>
            <person name="Hutchinson M.I."/>
            <person name="Powell A.J."/>
            <person name="Barry K."/>
            <person name="Miller A.N."/>
            <person name="Grigoriev I.V."/>
            <person name="Debuchy R."/>
            <person name="Gladieux P."/>
            <person name="Thoren M.H."/>
            <person name="Johannesson H."/>
        </authorList>
    </citation>
    <scope>NUCLEOTIDE SEQUENCE</scope>
    <source>
        <strain evidence="2">PSN309</strain>
    </source>
</reference>
<name>A0AAN7AGA9_9PEZI</name>
<keyword evidence="1" id="KW-0732">Signal</keyword>
<comment type="caution">
    <text evidence="2">The sequence shown here is derived from an EMBL/GenBank/DDBJ whole genome shotgun (WGS) entry which is preliminary data.</text>
</comment>